<proteinExistence type="predicted"/>
<dbReference type="Proteomes" id="UP000800038">
    <property type="component" value="Unassembled WGS sequence"/>
</dbReference>
<keyword evidence="2" id="KW-1185">Reference proteome</keyword>
<name>A0A6A5T4E5_9PLEO</name>
<reference evidence="1" key="1">
    <citation type="journal article" date="2020" name="Stud. Mycol.">
        <title>101 Dothideomycetes genomes: a test case for predicting lifestyles and emergence of pathogens.</title>
        <authorList>
            <person name="Haridas S."/>
            <person name="Albert R."/>
            <person name="Binder M."/>
            <person name="Bloem J."/>
            <person name="Labutti K."/>
            <person name="Salamov A."/>
            <person name="Andreopoulos B."/>
            <person name="Baker S."/>
            <person name="Barry K."/>
            <person name="Bills G."/>
            <person name="Bluhm B."/>
            <person name="Cannon C."/>
            <person name="Castanera R."/>
            <person name="Culley D."/>
            <person name="Daum C."/>
            <person name="Ezra D."/>
            <person name="Gonzalez J."/>
            <person name="Henrissat B."/>
            <person name="Kuo A."/>
            <person name="Liang C."/>
            <person name="Lipzen A."/>
            <person name="Lutzoni F."/>
            <person name="Magnuson J."/>
            <person name="Mondo S."/>
            <person name="Nolan M."/>
            <person name="Ohm R."/>
            <person name="Pangilinan J."/>
            <person name="Park H.-J."/>
            <person name="Ramirez L."/>
            <person name="Alfaro M."/>
            <person name="Sun H."/>
            <person name="Tritt A."/>
            <person name="Yoshinaga Y."/>
            <person name="Zwiers L.-H."/>
            <person name="Turgeon B."/>
            <person name="Goodwin S."/>
            <person name="Spatafora J."/>
            <person name="Crous P."/>
            <person name="Grigoriev I."/>
        </authorList>
    </citation>
    <scope>NUCLEOTIDE SEQUENCE</scope>
    <source>
        <strain evidence="1">CBS 161.51</strain>
    </source>
</reference>
<feature type="non-terminal residue" evidence="1">
    <location>
        <position position="95"/>
    </location>
</feature>
<evidence type="ECO:0000313" key="2">
    <source>
        <dbReference type="Proteomes" id="UP000800038"/>
    </source>
</evidence>
<dbReference type="AlphaFoldDB" id="A0A6A5T4E5"/>
<gene>
    <name evidence="1" type="ORF">EJ02DRAFT_449335</name>
</gene>
<accession>A0A6A5T4E5</accession>
<sequence length="95" mass="10524">MNPASLPSVLSPCVPRSRSFLRTLVLYYMQALRKEVILLSTRIAKMGNLLYSTVQCASLIKYTAELDPKASSGLSENLVRDTARTVSKSNLTRSM</sequence>
<evidence type="ECO:0000313" key="1">
    <source>
        <dbReference type="EMBL" id="KAF1947855.1"/>
    </source>
</evidence>
<dbReference type="EMBL" id="ML975997">
    <property type="protein sequence ID" value="KAF1947855.1"/>
    <property type="molecule type" value="Genomic_DNA"/>
</dbReference>
<organism evidence="1 2">
    <name type="scientific">Clathrospora elynae</name>
    <dbReference type="NCBI Taxonomy" id="706981"/>
    <lineage>
        <taxon>Eukaryota</taxon>
        <taxon>Fungi</taxon>
        <taxon>Dikarya</taxon>
        <taxon>Ascomycota</taxon>
        <taxon>Pezizomycotina</taxon>
        <taxon>Dothideomycetes</taxon>
        <taxon>Pleosporomycetidae</taxon>
        <taxon>Pleosporales</taxon>
        <taxon>Diademaceae</taxon>
        <taxon>Clathrospora</taxon>
    </lineage>
</organism>
<protein>
    <submittedName>
        <fullName evidence="1">Uncharacterized protein</fullName>
    </submittedName>
</protein>